<feature type="transmembrane region" description="Helical" evidence="2">
    <location>
        <begin position="12"/>
        <end position="34"/>
    </location>
</feature>
<feature type="compositionally biased region" description="Polar residues" evidence="1">
    <location>
        <begin position="76"/>
        <end position="88"/>
    </location>
</feature>
<dbReference type="Proteomes" id="UP000278143">
    <property type="component" value="Unassembled WGS sequence"/>
</dbReference>
<organism evidence="3 4">
    <name type="scientific">Syncephalis pseudoplumigaleata</name>
    <dbReference type="NCBI Taxonomy" id="1712513"/>
    <lineage>
        <taxon>Eukaryota</taxon>
        <taxon>Fungi</taxon>
        <taxon>Fungi incertae sedis</taxon>
        <taxon>Zoopagomycota</taxon>
        <taxon>Zoopagomycotina</taxon>
        <taxon>Zoopagomycetes</taxon>
        <taxon>Zoopagales</taxon>
        <taxon>Piptocephalidaceae</taxon>
        <taxon>Syncephalis</taxon>
    </lineage>
</organism>
<name>A0A4P9Z0E1_9FUNG</name>
<evidence type="ECO:0000313" key="4">
    <source>
        <dbReference type="Proteomes" id="UP000278143"/>
    </source>
</evidence>
<keyword evidence="4" id="KW-1185">Reference proteome</keyword>
<feature type="region of interest" description="Disordered" evidence="1">
    <location>
        <begin position="76"/>
        <end position="98"/>
    </location>
</feature>
<dbReference type="EMBL" id="KZ989571">
    <property type="protein sequence ID" value="RKP25923.1"/>
    <property type="molecule type" value="Genomic_DNA"/>
</dbReference>
<sequence length="178" mass="19512">MTTVFLLDIWPTLVIFVGGHVVAYQGILISLFYTQSQNTKAYVRRMSMAEQTTQDAWHTITTNAYLEVNKSGTEGSLPSHSVSLQRGGQASPPPRYSSRLSAKGQAYLNVVAKHSEFMTSHGLQSTRIVDGDDYLGAVWKGRVPPNMDSYIAMESLPMQASTSSASSSQTQPNRAPHE</sequence>
<protein>
    <submittedName>
        <fullName evidence="3">Uncharacterized protein</fullName>
    </submittedName>
</protein>
<gene>
    <name evidence="3" type="ORF">SYNPS1DRAFT_22209</name>
</gene>
<reference evidence="4" key="1">
    <citation type="journal article" date="2018" name="Nat. Microbiol.">
        <title>Leveraging single-cell genomics to expand the fungal tree of life.</title>
        <authorList>
            <person name="Ahrendt S.R."/>
            <person name="Quandt C.A."/>
            <person name="Ciobanu D."/>
            <person name="Clum A."/>
            <person name="Salamov A."/>
            <person name="Andreopoulos B."/>
            <person name="Cheng J.F."/>
            <person name="Woyke T."/>
            <person name="Pelin A."/>
            <person name="Henrissat B."/>
            <person name="Reynolds N.K."/>
            <person name="Benny G.L."/>
            <person name="Smith M.E."/>
            <person name="James T.Y."/>
            <person name="Grigoriev I.V."/>
        </authorList>
    </citation>
    <scope>NUCLEOTIDE SEQUENCE [LARGE SCALE GENOMIC DNA]</scope>
    <source>
        <strain evidence="4">Benny S71-1</strain>
    </source>
</reference>
<keyword evidence="2" id="KW-0472">Membrane</keyword>
<dbReference type="OrthoDB" id="5705298at2759"/>
<dbReference type="AlphaFoldDB" id="A0A4P9Z0E1"/>
<proteinExistence type="predicted"/>
<evidence type="ECO:0000313" key="3">
    <source>
        <dbReference type="EMBL" id="RKP25923.1"/>
    </source>
</evidence>
<keyword evidence="2" id="KW-0812">Transmembrane</keyword>
<feature type="compositionally biased region" description="Low complexity" evidence="1">
    <location>
        <begin position="159"/>
        <end position="171"/>
    </location>
</feature>
<accession>A0A4P9Z0E1</accession>
<feature type="region of interest" description="Disordered" evidence="1">
    <location>
        <begin position="158"/>
        <end position="178"/>
    </location>
</feature>
<evidence type="ECO:0000256" key="1">
    <source>
        <dbReference type="SAM" id="MobiDB-lite"/>
    </source>
</evidence>
<evidence type="ECO:0000256" key="2">
    <source>
        <dbReference type="SAM" id="Phobius"/>
    </source>
</evidence>
<keyword evidence="2" id="KW-1133">Transmembrane helix</keyword>